<dbReference type="InterPro" id="IPR000644">
    <property type="entry name" value="CBS_dom"/>
</dbReference>
<evidence type="ECO:0000256" key="1">
    <source>
        <dbReference type="ARBA" id="ARBA00023122"/>
    </source>
</evidence>
<protein>
    <recommendedName>
        <fullName evidence="3">CBS domain-containing protein</fullName>
    </recommendedName>
</protein>
<evidence type="ECO:0000313" key="5">
    <source>
        <dbReference type="Proteomes" id="UP000178256"/>
    </source>
</evidence>
<sequence length="172" mass="19369">MSENAPTKVLVKDIMSRNPITASPEMSLLDVAKVISEHNFNGLPVVDSENRVIGIITEYDLINKASEATIETLRNVLRDISSSKNRNYMLDKKPQEIYPLKVSDVMTSKPVTVSPEMPFEDLVDLFRKNQKINPIPVVDRDNKLIGVVSRYDILRPLGIYRFPGAIDNTAKN</sequence>
<dbReference type="PROSITE" id="PS51371">
    <property type="entry name" value="CBS"/>
    <property type="match status" value="2"/>
</dbReference>
<name>A0A1F8GJF5_9BACT</name>
<keyword evidence="1 2" id="KW-0129">CBS domain</keyword>
<dbReference type="InterPro" id="IPR051257">
    <property type="entry name" value="Diverse_CBS-Domain"/>
</dbReference>
<proteinExistence type="predicted"/>
<gene>
    <name evidence="4" type="ORF">A2925_02315</name>
</gene>
<dbReference type="SUPFAM" id="SSF54631">
    <property type="entry name" value="CBS-domain pair"/>
    <property type="match status" value="1"/>
</dbReference>
<dbReference type="AlphaFoldDB" id="A0A1F8GJF5"/>
<evidence type="ECO:0000313" key="4">
    <source>
        <dbReference type="EMBL" id="OGN25537.1"/>
    </source>
</evidence>
<dbReference type="InterPro" id="IPR046342">
    <property type="entry name" value="CBS_dom_sf"/>
</dbReference>
<feature type="domain" description="CBS" evidence="3">
    <location>
        <begin position="15"/>
        <end position="72"/>
    </location>
</feature>
<feature type="domain" description="CBS" evidence="3">
    <location>
        <begin position="106"/>
        <end position="166"/>
    </location>
</feature>
<dbReference type="Gene3D" id="3.10.580.10">
    <property type="entry name" value="CBS-domain"/>
    <property type="match status" value="1"/>
</dbReference>
<dbReference type="CDD" id="cd04586">
    <property type="entry name" value="CBS_pair_BON_assoc"/>
    <property type="match status" value="1"/>
</dbReference>
<dbReference type="PANTHER" id="PTHR43080:SF26">
    <property type="entry name" value="REGULATORY PROTEIN"/>
    <property type="match status" value="1"/>
</dbReference>
<evidence type="ECO:0000256" key="2">
    <source>
        <dbReference type="PROSITE-ProRule" id="PRU00703"/>
    </source>
</evidence>
<dbReference type="EMBL" id="MGKL01000018">
    <property type="protein sequence ID" value="OGN25537.1"/>
    <property type="molecule type" value="Genomic_DNA"/>
</dbReference>
<dbReference type="SMART" id="SM00116">
    <property type="entry name" value="CBS"/>
    <property type="match status" value="2"/>
</dbReference>
<dbReference type="PANTHER" id="PTHR43080">
    <property type="entry name" value="CBS DOMAIN-CONTAINING PROTEIN CBSX3, MITOCHONDRIAL"/>
    <property type="match status" value="1"/>
</dbReference>
<dbReference type="STRING" id="1802697.A2925_02315"/>
<evidence type="ECO:0000259" key="3">
    <source>
        <dbReference type="PROSITE" id="PS51371"/>
    </source>
</evidence>
<comment type="caution">
    <text evidence="4">The sequence shown here is derived from an EMBL/GenBank/DDBJ whole genome shotgun (WGS) entry which is preliminary data.</text>
</comment>
<reference evidence="4 5" key="1">
    <citation type="journal article" date="2016" name="Nat. Commun.">
        <title>Thousands of microbial genomes shed light on interconnected biogeochemical processes in an aquifer system.</title>
        <authorList>
            <person name="Anantharaman K."/>
            <person name="Brown C.T."/>
            <person name="Hug L.A."/>
            <person name="Sharon I."/>
            <person name="Castelle C.J."/>
            <person name="Probst A.J."/>
            <person name="Thomas B.C."/>
            <person name="Singh A."/>
            <person name="Wilkins M.J."/>
            <person name="Karaoz U."/>
            <person name="Brodie E.L."/>
            <person name="Williams K.H."/>
            <person name="Hubbard S.S."/>
            <person name="Banfield J.F."/>
        </authorList>
    </citation>
    <scope>NUCLEOTIDE SEQUENCE [LARGE SCALE GENOMIC DNA]</scope>
</reference>
<accession>A0A1F8GJF5</accession>
<dbReference type="Pfam" id="PF00571">
    <property type="entry name" value="CBS"/>
    <property type="match status" value="2"/>
</dbReference>
<organism evidence="4 5">
    <name type="scientific">Candidatus Yanofskybacteria bacterium RIFCSPLOWO2_01_FULL_44_22</name>
    <dbReference type="NCBI Taxonomy" id="1802697"/>
    <lineage>
        <taxon>Bacteria</taxon>
        <taxon>Candidatus Yanofskyibacteriota</taxon>
    </lineage>
</organism>
<dbReference type="Proteomes" id="UP000178256">
    <property type="component" value="Unassembled WGS sequence"/>
</dbReference>